<comment type="caution">
    <text evidence="2">The sequence shown here is derived from an EMBL/GenBank/DDBJ whole genome shotgun (WGS) entry which is preliminary data.</text>
</comment>
<dbReference type="OrthoDB" id="9785602at2"/>
<keyword evidence="3" id="KW-1185">Reference proteome</keyword>
<dbReference type="Gene3D" id="3.40.630.30">
    <property type="match status" value="1"/>
</dbReference>
<dbReference type="InterPro" id="IPR051531">
    <property type="entry name" value="N-acetyltransferase"/>
</dbReference>
<gene>
    <name evidence="2" type="ORF">PDENDC454_25556</name>
</gene>
<reference evidence="2 3" key="1">
    <citation type="journal article" date="2012" name="J. Bacteriol.">
        <title>Genome Sequence of the Pattern-Forming Social Bacterium Paenibacillus dendritiformis C454 Chiral Morphotype.</title>
        <authorList>
            <person name="Sirota-Madi A."/>
            <person name="Olender T."/>
            <person name="Helman Y."/>
            <person name="Brainis I."/>
            <person name="Finkelshtein A."/>
            <person name="Roth D."/>
            <person name="Hagai E."/>
            <person name="Leshkowitz D."/>
            <person name="Brodsky L."/>
            <person name="Galatenko V."/>
            <person name="Nikolaev V."/>
            <person name="Gutnick D.L."/>
            <person name="Lancet D."/>
            <person name="Ben-Jacob E."/>
        </authorList>
    </citation>
    <scope>NUCLEOTIDE SEQUENCE [LARGE SCALE GENOMIC DNA]</scope>
    <source>
        <strain evidence="2 3">C454</strain>
    </source>
</reference>
<dbReference type="GO" id="GO:0016747">
    <property type="term" value="F:acyltransferase activity, transferring groups other than amino-acyl groups"/>
    <property type="evidence" value="ECO:0007669"/>
    <property type="project" value="InterPro"/>
</dbReference>
<dbReference type="EMBL" id="AHKH01000137">
    <property type="protein sequence ID" value="EHQ59388.1"/>
    <property type="molecule type" value="Genomic_DNA"/>
</dbReference>
<dbReference type="STRING" id="1131935.PDENDC454_25556"/>
<name>H3SNG1_9BACL</name>
<dbReference type="InterPro" id="IPR016181">
    <property type="entry name" value="Acyl_CoA_acyltransferase"/>
</dbReference>
<dbReference type="Pfam" id="PF13302">
    <property type="entry name" value="Acetyltransf_3"/>
    <property type="match status" value="1"/>
</dbReference>
<dbReference type="AlphaFoldDB" id="H3SNG1"/>
<organism evidence="2 3">
    <name type="scientific">Paenibacillus dendritiformis C454</name>
    <dbReference type="NCBI Taxonomy" id="1131935"/>
    <lineage>
        <taxon>Bacteria</taxon>
        <taxon>Bacillati</taxon>
        <taxon>Bacillota</taxon>
        <taxon>Bacilli</taxon>
        <taxon>Bacillales</taxon>
        <taxon>Paenibacillaceae</taxon>
        <taxon>Paenibacillus</taxon>
    </lineage>
</organism>
<evidence type="ECO:0000313" key="2">
    <source>
        <dbReference type="EMBL" id="EHQ59388.1"/>
    </source>
</evidence>
<feature type="domain" description="N-acetyltransferase" evidence="1">
    <location>
        <begin position="8"/>
        <end position="166"/>
    </location>
</feature>
<dbReference type="InterPro" id="IPR000182">
    <property type="entry name" value="GNAT_dom"/>
</dbReference>
<dbReference type="Proteomes" id="UP000003900">
    <property type="component" value="Unassembled WGS sequence"/>
</dbReference>
<protein>
    <submittedName>
        <fullName evidence="2">N-acetyltransferase GCN5</fullName>
    </submittedName>
</protein>
<evidence type="ECO:0000313" key="3">
    <source>
        <dbReference type="Proteomes" id="UP000003900"/>
    </source>
</evidence>
<accession>H3SNG1</accession>
<dbReference type="RefSeq" id="WP_006679586.1">
    <property type="nucleotide sequence ID" value="NZ_AHKH01000137.1"/>
</dbReference>
<dbReference type="PANTHER" id="PTHR43792">
    <property type="entry name" value="GNAT FAMILY, PUTATIVE (AFU_ORTHOLOGUE AFUA_3G00765)-RELATED-RELATED"/>
    <property type="match status" value="1"/>
</dbReference>
<sequence length="368" mass="42551">MKLQGERIELTLSTEQDLDFLCRMECDKDLWHFEESVPSVEEARENCLEKFAVDEDEEGASYDFVVRLASDQTATPIGIAQIWSYVDWRKSWEIGFAIIPEYGGHGYGREAAELLLALAFNKFGAHKVVGMCNAHNHRSSALMEHIGMRREGVFKEELYWNERWTDQYFYSILDSEYAAQAKFGMMYRSFFVSQHDQDYHPEVACGVASLLMLLRYHQLADEVTFLLLAQELRLTDPPAIKGYQATDPPIGVYPEDVYRFLLDRKILFRVSFFKHEWETCLLSGPIMVLMRDDGDEFEPHGHWVVVVDKEGPVFTYLDPWYKGDSGEYVRQIEESAFFECFTGCACQIIQKGHGVTKFIPVSEGERQL</sequence>
<keyword evidence="2" id="KW-0808">Transferase</keyword>
<proteinExistence type="predicted"/>
<dbReference type="PATRIC" id="fig|1131935.3.peg.5308"/>
<evidence type="ECO:0000259" key="1">
    <source>
        <dbReference type="PROSITE" id="PS51186"/>
    </source>
</evidence>
<dbReference type="SUPFAM" id="SSF55729">
    <property type="entry name" value="Acyl-CoA N-acyltransferases (Nat)"/>
    <property type="match status" value="1"/>
</dbReference>
<dbReference type="PROSITE" id="PS51186">
    <property type="entry name" value="GNAT"/>
    <property type="match status" value="1"/>
</dbReference>
<dbReference type="Gene3D" id="3.90.70.10">
    <property type="entry name" value="Cysteine proteinases"/>
    <property type="match status" value="1"/>
</dbReference>